<proteinExistence type="predicted"/>
<dbReference type="OrthoDB" id="13996at10239"/>
<evidence type="ECO:0000313" key="2">
    <source>
        <dbReference type="Proteomes" id="UP000223588"/>
    </source>
</evidence>
<name>A0A220NQG5_9CAUD</name>
<gene>
    <name evidence="1" type="ORF">ABP2_017</name>
</gene>
<organism evidence="1 2">
    <name type="scientific">Acinetobacter phage AbP2</name>
    <dbReference type="NCBI Taxonomy" id="2015804"/>
    <lineage>
        <taxon>Viruses</taxon>
        <taxon>Duplodnaviria</taxon>
        <taxon>Heunggongvirae</taxon>
        <taxon>Uroviricota</taxon>
        <taxon>Caudoviricetes</taxon>
        <taxon>Obolenskvirus</taxon>
        <taxon>Obolenskvirus AbP2</taxon>
    </lineage>
</organism>
<sequence length="776" mass="82818">MTNPTLITTPFAENGDKNVIPESVGANPQNATMQAGFPPITQQKISEGGIPPERNDFNGILNLYGQHIVHLNKGLPYEFDQAFADAIGGYPLNARVMLDNGDIVQSTIANNVNNPNNDMTGWQNDSKALKSFLDNIVTPEMFGNNIIAAADFAISSGGVLFTSNRVYEVSQEFKVPANTVWISNNSTVKQVGAALTVTSASVIAPQSNVRIIGHLTLDMTGASLGWGEKCHCRIDSFTNRTPQVKGFYFDTIKLVGGYDNCNGFTMAGGASLVRGKRIECDDTSLIGRVFMAHWGNFEDHYNSGGTYYHKPGWLPTTHPNDCIIDEIVTGDLTSSSPDVCAIALVSAGYDIEIKKVNGNLLDSSNTDKGLVVFTAGDLAFAYATPEEKAHGMRGNKIGGITGTTYAYGLNMVPWALYGANDDYTNVSPIPTYDDYLARIELDVDYINAKGDYTRNVASNLLLSGRTGRGRLHVITAIGEKFYSSLIARNLSNNVTIDKLISKDTKLNGAVIEGTGTNAAVIPSNIRVKELVAYKYGMTSSNIAYRTAVSNKLSKDVFIDKITIEEHGNAYAVADTANGTLGNSFAIGHIQVNDPTYSATLLINNSNTVTDPVQLNSYKTISGSVTLAVSGGVCYAQSGGMNKEFFSTPAAIVGLPVKANDYINLVNVGAGATNRFRVVTSGLYGSTAVVEKVESRASSVSLATQTLAAGASVKVRSALSLSGLLVTDKLEVNANIPLQGCFLYADITAAGVFDVYMYNPTSASVTTSAGSLYFKIL</sequence>
<reference evidence="1 2" key="1">
    <citation type="submission" date="2017-06" db="EMBL/GenBank/DDBJ databases">
        <title>Acinetobacter baumannii phage AbP2.</title>
        <authorList>
            <person name="Yang Z."/>
            <person name="Yin S."/>
            <person name="Jiang B."/>
            <person name="Huang G."/>
            <person name="Peng Y."/>
        </authorList>
    </citation>
    <scope>NUCLEOTIDE SEQUENCE [LARGE SCALE GENOMIC DNA]</scope>
</reference>
<protein>
    <submittedName>
        <fullName evidence="1">Tail fiber protein</fullName>
    </submittedName>
</protein>
<dbReference type="Proteomes" id="UP000223588">
    <property type="component" value="Segment"/>
</dbReference>
<evidence type="ECO:0000313" key="1">
    <source>
        <dbReference type="EMBL" id="ASJ78888.1"/>
    </source>
</evidence>
<accession>A0A220NQG5</accession>
<keyword evidence="2" id="KW-1185">Reference proteome</keyword>
<dbReference type="EMBL" id="MF346584">
    <property type="protein sequence ID" value="ASJ78888.1"/>
    <property type="molecule type" value="Genomic_DNA"/>
</dbReference>